<dbReference type="CDD" id="cd09276">
    <property type="entry name" value="Rnase_HI_RT_non_LTR"/>
    <property type="match status" value="1"/>
</dbReference>
<dbReference type="GO" id="GO:0004523">
    <property type="term" value="F:RNA-DNA hybrid ribonuclease activity"/>
    <property type="evidence" value="ECO:0007669"/>
    <property type="project" value="InterPro"/>
</dbReference>
<dbReference type="STRING" id="121845.A0A3Q0JI64"/>
<reference evidence="3" key="1">
    <citation type="submission" date="2025-08" db="UniProtKB">
        <authorList>
            <consortium name="RefSeq"/>
        </authorList>
    </citation>
    <scope>IDENTIFICATION</scope>
</reference>
<dbReference type="AlphaFoldDB" id="A0A3Q0JI64"/>
<dbReference type="RefSeq" id="XP_026686410.1">
    <property type="nucleotide sequence ID" value="XM_026830609.1"/>
</dbReference>
<dbReference type="PaxDb" id="121845-A0A3Q0JI64"/>
<evidence type="ECO:0000313" key="3">
    <source>
        <dbReference type="RefSeq" id="XP_026686410.1"/>
    </source>
</evidence>
<dbReference type="SUPFAM" id="SSF53098">
    <property type="entry name" value="Ribonuclease H-like"/>
    <property type="match status" value="1"/>
</dbReference>
<accession>A0A3Q0JI64</accession>
<dbReference type="PROSITE" id="PS50879">
    <property type="entry name" value="RNASE_H_1"/>
    <property type="match status" value="1"/>
</dbReference>
<dbReference type="Proteomes" id="UP000079169">
    <property type="component" value="Unplaced"/>
</dbReference>
<evidence type="ECO:0000259" key="1">
    <source>
        <dbReference type="PROSITE" id="PS50879"/>
    </source>
</evidence>
<name>A0A3Q0JI64_DIACI</name>
<dbReference type="InterPro" id="IPR002156">
    <property type="entry name" value="RNaseH_domain"/>
</dbReference>
<feature type="domain" description="RNase H type-1" evidence="1">
    <location>
        <begin position="309"/>
        <end position="436"/>
    </location>
</feature>
<dbReference type="GeneID" id="113471455"/>
<dbReference type="Gene3D" id="3.30.420.10">
    <property type="entry name" value="Ribonuclease H-like superfamily/Ribonuclease H"/>
    <property type="match status" value="1"/>
</dbReference>
<dbReference type="KEGG" id="dci:113471455"/>
<keyword evidence="2" id="KW-1185">Reference proteome</keyword>
<proteinExistence type="predicted"/>
<dbReference type="GO" id="GO:0003676">
    <property type="term" value="F:nucleic acid binding"/>
    <property type="evidence" value="ECO:0007669"/>
    <property type="project" value="InterPro"/>
</dbReference>
<gene>
    <name evidence="3" type="primary">LOC113471455</name>
</gene>
<dbReference type="InterPro" id="IPR036397">
    <property type="entry name" value="RNaseH_sf"/>
</dbReference>
<organism evidence="2 3">
    <name type="scientific">Diaphorina citri</name>
    <name type="common">Asian citrus psyllid</name>
    <dbReference type="NCBI Taxonomy" id="121845"/>
    <lineage>
        <taxon>Eukaryota</taxon>
        <taxon>Metazoa</taxon>
        <taxon>Ecdysozoa</taxon>
        <taxon>Arthropoda</taxon>
        <taxon>Hexapoda</taxon>
        <taxon>Insecta</taxon>
        <taxon>Pterygota</taxon>
        <taxon>Neoptera</taxon>
        <taxon>Paraneoptera</taxon>
        <taxon>Hemiptera</taxon>
        <taxon>Sternorrhyncha</taxon>
        <taxon>Psylloidea</taxon>
        <taxon>Psyllidae</taxon>
        <taxon>Diaphorininae</taxon>
        <taxon>Diaphorina</taxon>
    </lineage>
</organism>
<sequence length="574" mass="64883">MNDIFDVIKPPLKRVLFIDDLLIIGRGKDLDLLIQRFQHTLDEIHLWAETNGTLFSTDPGKSVCIDFHRLRVARSPILSYNGTPLHFVTNNKFLGLLWDAKMNWSLHIQYIKSRAMNSLNALKMVSCKKFGVRRDVLLKFYKSFTLPILDYGCYIYSSAKDSVLNKLNTVHHAGIRIATGALRSSPVVSLYVDSGIPPLFLRRSKLMLNYVSKISASPFNPAQKVLFHQDMSGTIFTVNKPKPLYVRFREIANFINVLDSSEIAPYVRFVPPWSNCAPPVDQCLGEGKKSDTAPVVFQKMFHEVINIKYPNHTICFTDGSKSPDVTGCAFSIGDMVQSTLLNPINSIFSAELIAIFLCLEAIIDSPSNQFLIVSDSRSALAALANVRFSNPLVTKVFSTWSYLKLCDKEVSFIWCPSHCGIRGNEIVDVAAKNPSDLAPSKLCTPEDLKPFIASLMKTEWQNQWNNVPSTNKLKSIRPYIKHWNTSNQDRRIKEVILTRMRIGHTRLTHNHLFTKSAPPICQCGAPLSVRHILSCHRHDHIRSSLHPPPSLGDDEEGVTSLFTYLQQLDIYHMI</sequence>
<protein>
    <submittedName>
        <fullName evidence="3">Uncharacterized protein LOC113471455</fullName>
    </submittedName>
</protein>
<dbReference type="InterPro" id="IPR012337">
    <property type="entry name" value="RNaseH-like_sf"/>
</dbReference>
<evidence type="ECO:0000313" key="2">
    <source>
        <dbReference type="Proteomes" id="UP000079169"/>
    </source>
</evidence>